<dbReference type="EMBL" id="MHRX01000007">
    <property type="protein sequence ID" value="OHA34767.1"/>
    <property type="molecule type" value="Genomic_DNA"/>
</dbReference>
<dbReference type="GO" id="GO:0003755">
    <property type="term" value="F:peptidyl-prolyl cis-trans isomerase activity"/>
    <property type="evidence" value="ECO:0007669"/>
    <property type="project" value="UniProtKB-UniRule"/>
</dbReference>
<dbReference type="AlphaFoldDB" id="A0A1G2NFA1"/>
<protein>
    <recommendedName>
        <fullName evidence="6">Peptidyl-prolyl cis-trans isomerase</fullName>
        <ecNumber evidence="6">5.2.1.8</ecNumber>
    </recommendedName>
</protein>
<evidence type="ECO:0000256" key="5">
    <source>
        <dbReference type="PROSITE-ProRule" id="PRU00277"/>
    </source>
</evidence>
<evidence type="ECO:0000256" key="7">
    <source>
        <dbReference type="SAM" id="Phobius"/>
    </source>
</evidence>
<accession>A0A1G2NFA1</accession>
<evidence type="ECO:0000256" key="2">
    <source>
        <dbReference type="ARBA" id="ARBA00006577"/>
    </source>
</evidence>
<evidence type="ECO:0000259" key="8">
    <source>
        <dbReference type="PROSITE" id="PS50059"/>
    </source>
</evidence>
<gene>
    <name evidence="9" type="ORF">A2928_02895</name>
</gene>
<feature type="domain" description="PPIase FKBP-type" evidence="8">
    <location>
        <begin position="67"/>
        <end position="156"/>
    </location>
</feature>
<evidence type="ECO:0000313" key="9">
    <source>
        <dbReference type="EMBL" id="OHA34767.1"/>
    </source>
</evidence>
<dbReference type="STRING" id="1802319.A2928_02895"/>
<dbReference type="Gene3D" id="3.10.50.40">
    <property type="match status" value="1"/>
</dbReference>
<dbReference type="Pfam" id="PF00254">
    <property type="entry name" value="FKBP_C"/>
    <property type="match status" value="1"/>
</dbReference>
<evidence type="ECO:0000256" key="4">
    <source>
        <dbReference type="ARBA" id="ARBA00023235"/>
    </source>
</evidence>
<keyword evidence="3 5" id="KW-0697">Rotamase</keyword>
<keyword evidence="7" id="KW-0472">Membrane</keyword>
<dbReference type="InterPro" id="IPR046357">
    <property type="entry name" value="PPIase_dom_sf"/>
</dbReference>
<evidence type="ECO:0000256" key="3">
    <source>
        <dbReference type="ARBA" id="ARBA00023110"/>
    </source>
</evidence>
<feature type="transmembrane region" description="Helical" evidence="7">
    <location>
        <begin position="9"/>
        <end position="28"/>
    </location>
</feature>
<dbReference type="FunFam" id="3.10.50.40:FF:000006">
    <property type="entry name" value="Peptidyl-prolyl cis-trans isomerase"/>
    <property type="match status" value="1"/>
</dbReference>
<keyword evidence="7" id="KW-0812">Transmembrane</keyword>
<proteinExistence type="inferred from homology"/>
<dbReference type="PROSITE" id="PS50059">
    <property type="entry name" value="FKBP_PPIASE"/>
    <property type="match status" value="1"/>
</dbReference>
<reference evidence="9 10" key="1">
    <citation type="journal article" date="2016" name="Nat. Commun.">
        <title>Thousands of microbial genomes shed light on interconnected biogeochemical processes in an aquifer system.</title>
        <authorList>
            <person name="Anantharaman K."/>
            <person name="Brown C.T."/>
            <person name="Hug L.A."/>
            <person name="Sharon I."/>
            <person name="Castelle C.J."/>
            <person name="Probst A.J."/>
            <person name="Thomas B.C."/>
            <person name="Singh A."/>
            <person name="Wilkins M.J."/>
            <person name="Karaoz U."/>
            <person name="Brodie E.L."/>
            <person name="Williams K.H."/>
            <person name="Hubbard S.S."/>
            <person name="Banfield J.F."/>
        </authorList>
    </citation>
    <scope>NUCLEOTIDE SEQUENCE [LARGE SCALE GENOMIC DNA]</scope>
</reference>
<dbReference type="Proteomes" id="UP000176221">
    <property type="component" value="Unassembled WGS sequence"/>
</dbReference>
<dbReference type="SUPFAM" id="SSF54534">
    <property type="entry name" value="FKBP-like"/>
    <property type="match status" value="1"/>
</dbReference>
<comment type="catalytic activity">
    <reaction evidence="1 5 6">
        <text>[protein]-peptidylproline (omega=180) = [protein]-peptidylproline (omega=0)</text>
        <dbReference type="Rhea" id="RHEA:16237"/>
        <dbReference type="Rhea" id="RHEA-COMP:10747"/>
        <dbReference type="Rhea" id="RHEA-COMP:10748"/>
        <dbReference type="ChEBI" id="CHEBI:83833"/>
        <dbReference type="ChEBI" id="CHEBI:83834"/>
        <dbReference type="EC" id="5.2.1.8"/>
    </reaction>
</comment>
<evidence type="ECO:0000256" key="1">
    <source>
        <dbReference type="ARBA" id="ARBA00000971"/>
    </source>
</evidence>
<evidence type="ECO:0000256" key="6">
    <source>
        <dbReference type="RuleBase" id="RU003915"/>
    </source>
</evidence>
<evidence type="ECO:0000313" key="10">
    <source>
        <dbReference type="Proteomes" id="UP000176221"/>
    </source>
</evidence>
<keyword evidence="4 5" id="KW-0413">Isomerase</keyword>
<dbReference type="PANTHER" id="PTHR43811:SF19">
    <property type="entry name" value="39 KDA FK506-BINDING NUCLEAR PROTEIN"/>
    <property type="match status" value="1"/>
</dbReference>
<comment type="similarity">
    <text evidence="2 6">Belongs to the FKBP-type PPIase family.</text>
</comment>
<keyword evidence="7" id="KW-1133">Transmembrane helix</keyword>
<dbReference type="PANTHER" id="PTHR43811">
    <property type="entry name" value="FKBP-TYPE PEPTIDYL-PROLYL CIS-TRANS ISOMERASE FKPA"/>
    <property type="match status" value="1"/>
</dbReference>
<comment type="caution">
    <text evidence="9">The sequence shown here is derived from an EMBL/GenBank/DDBJ whole genome shotgun (WGS) entry which is preliminary data.</text>
</comment>
<dbReference type="EC" id="5.2.1.8" evidence="6"/>
<organism evidence="9 10">
    <name type="scientific">Candidatus Taylorbacteria bacterium RIFCSPLOWO2_01_FULL_45_15b</name>
    <dbReference type="NCBI Taxonomy" id="1802319"/>
    <lineage>
        <taxon>Bacteria</taxon>
        <taxon>Candidatus Tayloriibacteriota</taxon>
    </lineage>
</organism>
<sequence length="161" mass="16844">MRKLNVGEIIGVVLAVVLIVLIFGQTYISGTTPIETNIPNIDGSSATSGGLVIEDIVVGTGEAVANGDLAVVHYTGTLEDGTKFDSSLDRGEPFGFIVGQGRVISGWEQGVIGMKEGGKRRLIIPPELAYGPTGAGNGVIPPNAKLFFDIELIQVERPPAE</sequence>
<name>A0A1G2NFA1_9BACT</name>
<dbReference type="InterPro" id="IPR001179">
    <property type="entry name" value="PPIase_FKBP_dom"/>
</dbReference>